<dbReference type="Proteomes" id="UP000455569">
    <property type="component" value="Unassembled WGS sequence"/>
</dbReference>
<evidence type="ECO:0000313" key="6">
    <source>
        <dbReference type="Proteomes" id="UP000354255"/>
    </source>
</evidence>
<protein>
    <recommendedName>
        <fullName evidence="9">DNA-binding protein</fullName>
    </recommendedName>
</protein>
<evidence type="ECO:0000313" key="1">
    <source>
        <dbReference type="EMBL" id="EAC9041583.1"/>
    </source>
</evidence>
<dbReference type="EMBL" id="AABBAW010000011">
    <property type="protein sequence ID" value="EAG2516430.1"/>
    <property type="molecule type" value="Genomic_DNA"/>
</dbReference>
<dbReference type="AlphaFoldDB" id="A0A3T1Z214"/>
<sequence length="78" mass="9198">MDRQLFIEYAKNNLVSTHEARQITEQSLNAFKQSVRTGKLKPALEIPESDKRIIRLFFRDDVVAYKDKMADWQAARKK</sequence>
<evidence type="ECO:0000313" key="2">
    <source>
        <dbReference type="EMBL" id="EAG2516430.1"/>
    </source>
</evidence>
<dbReference type="Proteomes" id="UP000354255">
    <property type="component" value="Unassembled WGS sequence"/>
</dbReference>
<dbReference type="RefSeq" id="WP_031644364.1">
    <property type="nucleotide sequence ID" value="NZ_CP014254.1"/>
</dbReference>
<evidence type="ECO:0000313" key="8">
    <source>
        <dbReference type="Proteomes" id="UP000525850"/>
    </source>
</evidence>
<evidence type="ECO:0000313" key="3">
    <source>
        <dbReference type="EMBL" id="EAK8899067.1"/>
    </source>
</evidence>
<comment type="caution">
    <text evidence="2">The sequence shown here is derived from an EMBL/GenBank/DDBJ whole genome shotgun (WGS) entry which is preliminary data.</text>
</comment>
<dbReference type="EMBL" id="AAAKQF010000019">
    <property type="protein sequence ID" value="EAC9041583.1"/>
    <property type="molecule type" value="Genomic_DNA"/>
</dbReference>
<reference evidence="1 6" key="1">
    <citation type="submission" date="2018-06" db="EMBL/GenBank/DDBJ databases">
        <authorList>
            <consortium name="PulseNet: The National Subtyping Network for Foodborne Disease Surveillance"/>
            <person name="Tarr C.L."/>
            <person name="Trees E."/>
            <person name="Katz L.S."/>
            <person name="Carleton-Romer H.A."/>
            <person name="Stroika S."/>
            <person name="Kucerova Z."/>
            <person name="Roache K.F."/>
            <person name="Sabol A.L."/>
            <person name="Besser J."/>
            <person name="Gerner-Smidt P."/>
        </authorList>
    </citation>
    <scope>NUCLEOTIDE SEQUENCE [LARGE SCALE GENOMIC DNA]</scope>
    <source>
        <strain evidence="1 6">PNUSAL000910</strain>
        <strain evidence="3 5">PNUSAL004402</strain>
    </source>
</reference>
<evidence type="ECO:0008006" key="9">
    <source>
        <dbReference type="Google" id="ProtNLM"/>
    </source>
</evidence>
<dbReference type="Proteomes" id="UP000525850">
    <property type="component" value="Unassembled WGS sequence"/>
</dbReference>
<evidence type="ECO:0000313" key="4">
    <source>
        <dbReference type="EMBL" id="EDN7716448.1"/>
    </source>
</evidence>
<evidence type="ECO:0000313" key="7">
    <source>
        <dbReference type="Proteomes" id="UP000455569"/>
    </source>
</evidence>
<dbReference type="EMBL" id="AACJYH010000020">
    <property type="protein sequence ID" value="EAK8899067.1"/>
    <property type="molecule type" value="Genomic_DNA"/>
</dbReference>
<gene>
    <name evidence="2" type="ORF">B1N52_14900</name>
    <name evidence="3" type="ORF">D7104_15375</name>
    <name evidence="4" type="ORF">GQG13_15145</name>
    <name evidence="1" type="ORF">KV70_15370</name>
</gene>
<evidence type="ECO:0000313" key="5">
    <source>
        <dbReference type="Proteomes" id="UP000350032"/>
    </source>
</evidence>
<organism evidence="2 8">
    <name type="scientific">Listeria monocytogenes</name>
    <dbReference type="NCBI Taxonomy" id="1639"/>
    <lineage>
        <taxon>Bacteria</taxon>
        <taxon>Bacillati</taxon>
        <taxon>Bacillota</taxon>
        <taxon>Bacilli</taxon>
        <taxon>Bacillales</taxon>
        <taxon>Listeriaceae</taxon>
        <taxon>Listeria</taxon>
    </lineage>
</organism>
<dbReference type="Proteomes" id="UP000350032">
    <property type="component" value="Unassembled WGS sequence"/>
</dbReference>
<proteinExistence type="predicted"/>
<reference evidence="2 8" key="2">
    <citation type="submission" date="2018-06" db="EMBL/GenBank/DDBJ databases">
        <authorList>
            <consortium name="GenomeTrakr: Next Generation Sequencing Network for Food Pathogen Tracability"/>
        </authorList>
    </citation>
    <scope>NUCLEOTIDE SEQUENCE [LARGE SCALE GENOMIC DNA]</scope>
    <source>
        <strain evidence="4 7">CFSAN102901</strain>
        <strain evidence="2 8">FDA960927-006-004</strain>
    </source>
</reference>
<accession>A0A3T1Z214</accession>
<dbReference type="EMBL" id="AANCRK010000012">
    <property type="protein sequence ID" value="EDN7716448.1"/>
    <property type="molecule type" value="Genomic_DNA"/>
</dbReference>
<name>A0A3T1Z214_LISMN</name>